<reference evidence="3" key="1">
    <citation type="submission" date="2022-08" db="EMBL/GenBank/DDBJ databases">
        <title>Genome Sequence of the sulphate-reducing bacterium, Pseudodesulfovibrio portus JCM14722.</title>
        <authorList>
            <person name="Kondo R."/>
            <person name="Kataoka T."/>
        </authorList>
    </citation>
    <scope>NUCLEOTIDE SEQUENCE</scope>
    <source>
        <strain evidence="3">JCM 14722</strain>
    </source>
</reference>
<feature type="transmembrane region" description="Helical" evidence="2">
    <location>
        <begin position="35"/>
        <end position="56"/>
    </location>
</feature>
<sequence length="125" mass="13410">MTPSNLPAAVLALLFTGGILLLVRRERLGALQTLWWLVSAALMLVLGFVPWTAAALGRAFGLGSPAAAVLGAGLCLVFAKLLFMDAERVRQEAKIRILAQKMAAYETEIRELKERESGESGGKEA</sequence>
<dbReference type="Proteomes" id="UP001061361">
    <property type="component" value="Chromosome"/>
</dbReference>
<feature type="transmembrane region" description="Helical" evidence="2">
    <location>
        <begin position="6"/>
        <end position="23"/>
    </location>
</feature>
<feature type="coiled-coil region" evidence="1">
    <location>
        <begin position="88"/>
        <end position="115"/>
    </location>
</feature>
<evidence type="ECO:0000256" key="1">
    <source>
        <dbReference type="SAM" id="Coils"/>
    </source>
</evidence>
<keyword evidence="1" id="KW-0175">Coiled coil</keyword>
<evidence type="ECO:0000313" key="4">
    <source>
        <dbReference type="Proteomes" id="UP001061361"/>
    </source>
</evidence>
<keyword evidence="2" id="KW-0472">Membrane</keyword>
<organism evidence="3 4">
    <name type="scientific">Pseudodesulfovibrio portus</name>
    <dbReference type="NCBI Taxonomy" id="231439"/>
    <lineage>
        <taxon>Bacteria</taxon>
        <taxon>Pseudomonadati</taxon>
        <taxon>Thermodesulfobacteriota</taxon>
        <taxon>Desulfovibrionia</taxon>
        <taxon>Desulfovibrionales</taxon>
        <taxon>Desulfovibrionaceae</taxon>
    </lineage>
</organism>
<keyword evidence="2" id="KW-1133">Transmembrane helix</keyword>
<dbReference type="RefSeq" id="WP_264981262.1">
    <property type="nucleotide sequence ID" value="NZ_AP026708.1"/>
</dbReference>
<feature type="transmembrane region" description="Helical" evidence="2">
    <location>
        <begin position="62"/>
        <end position="83"/>
    </location>
</feature>
<name>A0ABM8ASE0_9BACT</name>
<keyword evidence="2" id="KW-0812">Transmembrane</keyword>
<proteinExistence type="predicted"/>
<keyword evidence="4" id="KW-1185">Reference proteome</keyword>
<evidence type="ECO:0000313" key="3">
    <source>
        <dbReference type="EMBL" id="BDQ34353.1"/>
    </source>
</evidence>
<accession>A0ABM8ASE0</accession>
<evidence type="ECO:0000256" key="2">
    <source>
        <dbReference type="SAM" id="Phobius"/>
    </source>
</evidence>
<protein>
    <recommendedName>
        <fullName evidence="5">DUF2304 domain-containing protein</fullName>
    </recommendedName>
</protein>
<dbReference type="InterPro" id="IPR019277">
    <property type="entry name" value="DUF2304"/>
</dbReference>
<gene>
    <name evidence="3" type="ORF">JCM14722_18950</name>
</gene>
<evidence type="ECO:0008006" key="5">
    <source>
        <dbReference type="Google" id="ProtNLM"/>
    </source>
</evidence>
<dbReference type="Pfam" id="PF10066">
    <property type="entry name" value="DUF2304"/>
    <property type="match status" value="1"/>
</dbReference>
<dbReference type="EMBL" id="AP026708">
    <property type="protein sequence ID" value="BDQ34353.1"/>
    <property type="molecule type" value="Genomic_DNA"/>
</dbReference>